<dbReference type="PRINTS" id="PR00423">
    <property type="entry name" value="CELLDVISFTSZ"/>
</dbReference>
<dbReference type="InterPro" id="IPR037103">
    <property type="entry name" value="Tubulin/FtsZ-like_C"/>
</dbReference>
<dbReference type="GO" id="GO:0005874">
    <property type="term" value="C:microtubule"/>
    <property type="evidence" value="ECO:0007669"/>
    <property type="project" value="InterPro"/>
</dbReference>
<dbReference type="InterPro" id="IPR045061">
    <property type="entry name" value="FtsZ/CetZ"/>
</dbReference>
<accession>X1REI9</accession>
<dbReference type="PANTHER" id="PTHR30314">
    <property type="entry name" value="CELL DIVISION PROTEIN FTSZ-RELATED"/>
    <property type="match status" value="1"/>
</dbReference>
<dbReference type="SUPFAM" id="SSF52490">
    <property type="entry name" value="Tubulin nucleotide-binding domain-like"/>
    <property type="match status" value="1"/>
</dbReference>
<gene>
    <name evidence="4" type="ORF">S12H4_20896</name>
</gene>
<protein>
    <recommendedName>
        <fullName evidence="3">Tubulin/FtsZ GTPase domain-containing protein</fullName>
    </recommendedName>
</protein>
<feature type="non-terminal residue" evidence="4">
    <location>
        <position position="1"/>
    </location>
</feature>
<dbReference type="AlphaFoldDB" id="X1REI9"/>
<dbReference type="PANTHER" id="PTHR30314:SF10">
    <property type="entry name" value="TUBULIN-LIKE PROTEIN CETZ"/>
    <property type="match status" value="1"/>
</dbReference>
<reference evidence="4" key="1">
    <citation type="journal article" date="2014" name="Front. Microbiol.">
        <title>High frequency of phylogenetically diverse reductive dehalogenase-homologous genes in deep subseafloor sedimentary metagenomes.</title>
        <authorList>
            <person name="Kawai M."/>
            <person name="Futagami T."/>
            <person name="Toyoda A."/>
            <person name="Takaki Y."/>
            <person name="Nishi S."/>
            <person name="Hori S."/>
            <person name="Arai W."/>
            <person name="Tsubouchi T."/>
            <person name="Morono Y."/>
            <person name="Uchiyama I."/>
            <person name="Ito T."/>
            <person name="Fujiyama A."/>
            <person name="Inagaki F."/>
            <person name="Takami H."/>
        </authorList>
    </citation>
    <scope>NUCLEOTIDE SEQUENCE</scope>
    <source>
        <strain evidence="4">Expedition CK06-06</strain>
    </source>
</reference>
<feature type="domain" description="Tubulin/FtsZ GTPase" evidence="3">
    <location>
        <begin position="1"/>
        <end position="164"/>
    </location>
</feature>
<dbReference type="SMART" id="SM00864">
    <property type="entry name" value="Tubulin"/>
    <property type="match status" value="1"/>
</dbReference>
<dbReference type="Gene3D" id="3.40.50.1440">
    <property type="entry name" value="Tubulin/FtsZ, GTPase domain"/>
    <property type="match status" value="1"/>
</dbReference>
<name>X1REI9_9ZZZZ</name>
<dbReference type="InterPro" id="IPR036525">
    <property type="entry name" value="Tubulin/FtsZ_GTPase_sf"/>
</dbReference>
<evidence type="ECO:0000256" key="2">
    <source>
        <dbReference type="ARBA" id="ARBA00023134"/>
    </source>
</evidence>
<dbReference type="InterPro" id="IPR003008">
    <property type="entry name" value="Tubulin_FtsZ_GTPase"/>
</dbReference>
<proteinExistence type="predicted"/>
<dbReference type="GO" id="GO:0003924">
    <property type="term" value="F:GTPase activity"/>
    <property type="evidence" value="ECO:0007669"/>
    <property type="project" value="InterPro"/>
</dbReference>
<organism evidence="4">
    <name type="scientific">marine sediment metagenome</name>
    <dbReference type="NCBI Taxonomy" id="412755"/>
    <lineage>
        <taxon>unclassified sequences</taxon>
        <taxon>metagenomes</taxon>
        <taxon>ecological metagenomes</taxon>
    </lineage>
</organism>
<dbReference type="GO" id="GO:0032153">
    <property type="term" value="C:cell division site"/>
    <property type="evidence" value="ECO:0007669"/>
    <property type="project" value="TreeGrafter"/>
</dbReference>
<dbReference type="Pfam" id="PF00091">
    <property type="entry name" value="Tubulin"/>
    <property type="match status" value="1"/>
</dbReference>
<keyword evidence="1" id="KW-0547">Nucleotide-binding</keyword>
<feature type="non-terminal residue" evidence="4">
    <location>
        <position position="269"/>
    </location>
</feature>
<dbReference type="GO" id="GO:0051301">
    <property type="term" value="P:cell division"/>
    <property type="evidence" value="ECO:0007669"/>
    <property type="project" value="TreeGrafter"/>
</dbReference>
<dbReference type="PROSITE" id="PS00227">
    <property type="entry name" value="TUBULIN"/>
    <property type="match status" value="1"/>
</dbReference>
<dbReference type="Gene3D" id="3.30.1330.20">
    <property type="entry name" value="Tubulin/FtsZ, C-terminal domain"/>
    <property type="match status" value="1"/>
</dbReference>
<evidence type="ECO:0000256" key="1">
    <source>
        <dbReference type="ARBA" id="ARBA00022741"/>
    </source>
</evidence>
<keyword evidence="2" id="KW-0342">GTP-binding</keyword>
<evidence type="ECO:0000313" key="4">
    <source>
        <dbReference type="EMBL" id="GAI79008.1"/>
    </source>
</evidence>
<evidence type="ECO:0000259" key="3">
    <source>
        <dbReference type="SMART" id="SM00864"/>
    </source>
</evidence>
<dbReference type="InterPro" id="IPR048737">
    <property type="entry name" value="CetZ_C"/>
</dbReference>
<dbReference type="EMBL" id="BARW01010661">
    <property type="protein sequence ID" value="GAI79008.1"/>
    <property type="molecule type" value="Genomic_DNA"/>
</dbReference>
<comment type="caution">
    <text evidence="4">The sequence shown here is derived from an EMBL/GenBank/DDBJ whole genome shotgun (WGS) entry which is preliminary data.</text>
</comment>
<dbReference type="InterPro" id="IPR017975">
    <property type="entry name" value="Tubulin_CS"/>
</dbReference>
<dbReference type="GO" id="GO:0007017">
    <property type="term" value="P:microtubule-based process"/>
    <property type="evidence" value="ECO:0007669"/>
    <property type="project" value="InterPro"/>
</dbReference>
<dbReference type="GO" id="GO:0005737">
    <property type="term" value="C:cytoplasm"/>
    <property type="evidence" value="ECO:0007669"/>
    <property type="project" value="TreeGrafter"/>
</dbReference>
<dbReference type="Pfam" id="PF21011">
    <property type="entry name" value="CetZ_C"/>
    <property type="match status" value="1"/>
</dbReference>
<dbReference type="GO" id="GO:0005525">
    <property type="term" value="F:GTP binding"/>
    <property type="evidence" value="ECO:0007669"/>
    <property type="project" value="UniProtKB-KW"/>
</dbReference>
<sequence>GLKFIRNDYMHRTLIGLRQTLGHGVGKINELGAKLAKEDGDKVMDAIRAEPRFYETHAFMIIAGAAGGTGSGGIPVIAKMIKERYLNKPILALVVLPFEHEQTTEARSVYNTATCLKSIYDVVDAVFLADNQRYVRKDMSLMSNMDKINRQIAEPFYDLLCAGEVTKGKFVGSRTVDAGDVLASLEGWTTVGIGRTVLPGMRFPWEINKKKFRDKALESFRGTRAMDATVHELSIDCDPKDAGKALYIIAGPGREMNMDMVKNVSAYIK</sequence>